<dbReference type="InterPro" id="IPR036291">
    <property type="entry name" value="NAD(P)-bd_dom_sf"/>
</dbReference>
<name>A0A1R4FA84_9MICC</name>
<dbReference type="AlphaFoldDB" id="A0A1R4FA84"/>
<dbReference type="GO" id="GO:0016491">
    <property type="term" value="F:oxidoreductase activity"/>
    <property type="evidence" value="ECO:0007669"/>
    <property type="project" value="UniProtKB-KW"/>
</dbReference>
<evidence type="ECO:0000256" key="2">
    <source>
        <dbReference type="ARBA" id="ARBA00023002"/>
    </source>
</evidence>
<dbReference type="CDD" id="cd05233">
    <property type="entry name" value="SDR_c"/>
    <property type="match status" value="1"/>
</dbReference>
<feature type="domain" description="Ketoreductase" evidence="4">
    <location>
        <begin position="1"/>
        <end position="178"/>
    </location>
</feature>
<evidence type="ECO:0000313" key="6">
    <source>
        <dbReference type="Proteomes" id="UP000195913"/>
    </source>
</evidence>
<dbReference type="Gene3D" id="3.40.50.720">
    <property type="entry name" value="NAD(P)-binding Rossmann-like Domain"/>
    <property type="match status" value="1"/>
</dbReference>
<dbReference type="PANTHER" id="PTHR44196">
    <property type="entry name" value="DEHYDROGENASE/REDUCTASE SDR FAMILY MEMBER 7B"/>
    <property type="match status" value="1"/>
</dbReference>
<dbReference type="PRINTS" id="PR00080">
    <property type="entry name" value="SDRFAMILY"/>
</dbReference>
<dbReference type="GO" id="GO:0016020">
    <property type="term" value="C:membrane"/>
    <property type="evidence" value="ECO:0007669"/>
    <property type="project" value="TreeGrafter"/>
</dbReference>
<sequence length="250" mass="26894">MTALITGATSGLGAEFARQLAAQGYSLVLVARDQERLDATAESLRARYAVQVQTLSADLVTEAGVQQVANRLADSNQPVTTLVNNAGYGLAGNFADNDLAEELAHVGIHVRTPLILSHAALRTMAKIGGGRIINVASVAAFTPRGTYSASKAFLVNFSRWANVFYHDRGISVTAICPGFVHTEFHDRMKVDKKSIPSWSWLEPEEVVRSGLTDAMAGRSVSIPSTKYKIITFLARVAPDALVARLAQRGR</sequence>
<dbReference type="InterPro" id="IPR057326">
    <property type="entry name" value="KR_dom"/>
</dbReference>
<gene>
    <name evidence="5" type="ORF">FM101_02955</name>
</gene>
<accession>A0A1R4FA84</accession>
<protein>
    <submittedName>
        <fullName evidence="5">Dehydrogenase</fullName>
    </submittedName>
</protein>
<proteinExistence type="inferred from homology"/>
<dbReference type="PIRSF" id="PIRSF000126">
    <property type="entry name" value="11-beta-HSD1"/>
    <property type="match status" value="1"/>
</dbReference>
<evidence type="ECO:0000256" key="1">
    <source>
        <dbReference type="ARBA" id="ARBA00006484"/>
    </source>
</evidence>
<evidence type="ECO:0000256" key="3">
    <source>
        <dbReference type="RuleBase" id="RU000363"/>
    </source>
</evidence>
<dbReference type="SUPFAM" id="SSF51735">
    <property type="entry name" value="NAD(P)-binding Rossmann-fold domains"/>
    <property type="match status" value="1"/>
</dbReference>
<organism evidence="5 6">
    <name type="scientific">Arthrobacter rhombi</name>
    <dbReference type="NCBI Taxonomy" id="71253"/>
    <lineage>
        <taxon>Bacteria</taxon>
        <taxon>Bacillati</taxon>
        <taxon>Actinomycetota</taxon>
        <taxon>Actinomycetes</taxon>
        <taxon>Micrococcales</taxon>
        <taxon>Micrococcaceae</taxon>
        <taxon>Arthrobacter</taxon>
    </lineage>
</organism>
<comment type="similarity">
    <text evidence="1 3">Belongs to the short-chain dehydrogenases/reductases (SDR) family.</text>
</comment>
<dbReference type="PANTHER" id="PTHR44196:SF2">
    <property type="entry name" value="SHORT-CHAIN DEHYDROGENASE-RELATED"/>
    <property type="match status" value="1"/>
</dbReference>
<keyword evidence="2" id="KW-0560">Oxidoreductase</keyword>
<evidence type="ECO:0000259" key="4">
    <source>
        <dbReference type="SMART" id="SM00822"/>
    </source>
</evidence>
<evidence type="ECO:0000313" key="5">
    <source>
        <dbReference type="EMBL" id="SJM52763.1"/>
    </source>
</evidence>
<dbReference type="Pfam" id="PF00106">
    <property type="entry name" value="adh_short"/>
    <property type="match status" value="1"/>
</dbReference>
<reference evidence="5 6" key="1">
    <citation type="submission" date="2017-02" db="EMBL/GenBank/DDBJ databases">
        <authorList>
            <person name="Peterson S.W."/>
        </authorList>
    </citation>
    <scope>NUCLEOTIDE SEQUENCE [LARGE SCALE GENOMIC DNA]</scope>
    <source>
        <strain evidence="5 6">B Ar 00.02</strain>
    </source>
</reference>
<dbReference type="SMART" id="SM00822">
    <property type="entry name" value="PKS_KR"/>
    <property type="match status" value="1"/>
</dbReference>
<keyword evidence="6" id="KW-1185">Reference proteome</keyword>
<dbReference type="InterPro" id="IPR002347">
    <property type="entry name" value="SDR_fam"/>
</dbReference>
<dbReference type="Proteomes" id="UP000195913">
    <property type="component" value="Unassembled WGS sequence"/>
</dbReference>
<dbReference type="EMBL" id="FUHW01000014">
    <property type="protein sequence ID" value="SJM52763.1"/>
    <property type="molecule type" value="Genomic_DNA"/>
</dbReference>
<dbReference type="PRINTS" id="PR00081">
    <property type="entry name" value="GDHRDH"/>
</dbReference>